<keyword evidence="3" id="KW-1185">Reference proteome</keyword>
<comment type="caution">
    <text evidence="2">The sequence shown here is derived from an EMBL/GenBank/DDBJ whole genome shotgun (WGS) entry which is preliminary data.</text>
</comment>
<name>A0A0R0DEL5_9GAMM</name>
<sequence>MKTLLARHGRILRLAGLLALAGYALYLLAGNVFLNSHFGHELLNRRPEAFTMEWNGGRTFWPGRVTLREVRMRGHARRVQWSAQADAVRGRIALWPLLHKELRVPWVEADGVTGSLTRAARERPAPPPRPGGWMLDFRRIATGSLRRATLGDWQVTGNGRAEVGFGKQLRGGPMELRPSTLQFDAARVSRGDIQWLRDVRLSSTFALPRHVSAEHPGFAKLDLLAATLDLHGTTIGLQSTLDGEGRYDFAVLPGDGELQAKLSLDRGTLAPGSQLQLRLPLSNVDAQGTRVANRFDLRATVDDALHLRATLPDLDGRHPSLDATLDVPGIALPLKDWHERLMAASGEVRAHGHLPSIGGVVALFTQADWMGLEGSGTVDADLKLADGRLLDGSRLQVSDVEARADVLGNRFRGKARAQANIANDAAGNPQSRLDVVMEAFSAAPSDAPGKPYFTGERLRLETLADARLDRMKESMQARVRFERARIPELVVFNPHLPNDTLRFAGGSGMLSGDLRLDGDGDVGRGTLRVEGRQVRLAVAGMDLRGDVVLDARLRRGNLHKGEFELGDSSASVRNVAFTEPGGTTHSGWWATLDIDSGRAEWKTPSSASGNLRVRMRDVGFLLAMFADRTDLPAWVGKVVDAGEARLSGKWLWQGKRLVLDQARAQNERFTVDARLALEGPRRHGDLHLKWGILGVGVELQDGNRKYHLRGARQWYDSRPPLLP</sequence>
<accession>A0A0R0DEL5</accession>
<dbReference type="PATRIC" id="fig|659018.3.peg.216"/>
<dbReference type="OrthoDB" id="6126320at2"/>
<dbReference type="RefSeq" id="WP_152979645.1">
    <property type="nucleotide sequence ID" value="NZ_LDJP01000107.1"/>
</dbReference>
<gene>
    <name evidence="2" type="ORF">ABB34_14340</name>
</gene>
<dbReference type="AlphaFoldDB" id="A0A0R0DEL5"/>
<dbReference type="EMBL" id="LDJP01000107">
    <property type="protein sequence ID" value="KRG80745.1"/>
    <property type="molecule type" value="Genomic_DNA"/>
</dbReference>
<feature type="transmembrane region" description="Helical" evidence="1">
    <location>
        <begin position="12"/>
        <end position="34"/>
    </location>
</feature>
<reference evidence="2 3" key="1">
    <citation type="submission" date="2015-05" db="EMBL/GenBank/DDBJ databases">
        <title>Genome sequencing and analysis of members of genus Stenotrophomonas.</title>
        <authorList>
            <person name="Patil P.P."/>
            <person name="Midha S."/>
            <person name="Patil P.B."/>
        </authorList>
    </citation>
    <scope>NUCLEOTIDE SEQUENCE [LARGE SCALE GENOMIC DNA]</scope>
    <source>
        <strain evidence="2 3">JCM 16244</strain>
    </source>
</reference>
<protein>
    <submittedName>
        <fullName evidence="2">Uncharacterized protein</fullName>
    </submittedName>
</protein>
<evidence type="ECO:0000313" key="3">
    <source>
        <dbReference type="Proteomes" id="UP000050940"/>
    </source>
</evidence>
<dbReference type="Proteomes" id="UP000050940">
    <property type="component" value="Unassembled WGS sequence"/>
</dbReference>
<proteinExistence type="predicted"/>
<evidence type="ECO:0000313" key="2">
    <source>
        <dbReference type="EMBL" id="KRG80745.1"/>
    </source>
</evidence>
<keyword evidence="1" id="KW-0472">Membrane</keyword>
<keyword evidence="1" id="KW-1133">Transmembrane helix</keyword>
<organism evidence="2 3">
    <name type="scientific">Stenotrophomonas daejeonensis</name>
    <dbReference type="NCBI Taxonomy" id="659018"/>
    <lineage>
        <taxon>Bacteria</taxon>
        <taxon>Pseudomonadati</taxon>
        <taxon>Pseudomonadota</taxon>
        <taxon>Gammaproteobacteria</taxon>
        <taxon>Lysobacterales</taxon>
        <taxon>Lysobacteraceae</taxon>
        <taxon>Stenotrophomonas</taxon>
    </lineage>
</organism>
<keyword evidence="1" id="KW-0812">Transmembrane</keyword>
<evidence type="ECO:0000256" key="1">
    <source>
        <dbReference type="SAM" id="Phobius"/>
    </source>
</evidence>